<protein>
    <submittedName>
        <fullName evidence="2">Uncharacterized protein</fullName>
    </submittedName>
</protein>
<gene>
    <name evidence="2" type="ORF">BU24DRAFT_359383</name>
</gene>
<reference evidence="2" key="1">
    <citation type="journal article" date="2020" name="Stud. Mycol.">
        <title>101 Dothideomycetes genomes: a test case for predicting lifestyles and emergence of pathogens.</title>
        <authorList>
            <person name="Haridas S."/>
            <person name="Albert R."/>
            <person name="Binder M."/>
            <person name="Bloem J."/>
            <person name="Labutti K."/>
            <person name="Salamov A."/>
            <person name="Andreopoulos B."/>
            <person name="Baker S."/>
            <person name="Barry K."/>
            <person name="Bills G."/>
            <person name="Bluhm B."/>
            <person name="Cannon C."/>
            <person name="Castanera R."/>
            <person name="Culley D."/>
            <person name="Daum C."/>
            <person name="Ezra D."/>
            <person name="Gonzalez J."/>
            <person name="Henrissat B."/>
            <person name="Kuo A."/>
            <person name="Liang C."/>
            <person name="Lipzen A."/>
            <person name="Lutzoni F."/>
            <person name="Magnuson J."/>
            <person name="Mondo S."/>
            <person name="Nolan M."/>
            <person name="Ohm R."/>
            <person name="Pangilinan J."/>
            <person name="Park H.-J."/>
            <person name="Ramirez L."/>
            <person name="Alfaro M."/>
            <person name="Sun H."/>
            <person name="Tritt A."/>
            <person name="Yoshinaga Y."/>
            <person name="Zwiers L.-H."/>
            <person name="Turgeon B."/>
            <person name="Goodwin S."/>
            <person name="Spatafora J."/>
            <person name="Crous P."/>
            <person name="Grigoriev I."/>
        </authorList>
    </citation>
    <scope>NUCLEOTIDE SEQUENCE</scope>
    <source>
        <strain evidence="2">CBS 175.79</strain>
    </source>
</reference>
<name>A0A6A5X7M7_9PLEO</name>
<dbReference type="GeneID" id="54281435"/>
<keyword evidence="3" id="KW-1185">Reference proteome</keyword>
<dbReference type="AlphaFoldDB" id="A0A6A5X7M7"/>
<organism evidence="2 3">
    <name type="scientific">Aaosphaeria arxii CBS 175.79</name>
    <dbReference type="NCBI Taxonomy" id="1450172"/>
    <lineage>
        <taxon>Eukaryota</taxon>
        <taxon>Fungi</taxon>
        <taxon>Dikarya</taxon>
        <taxon>Ascomycota</taxon>
        <taxon>Pezizomycotina</taxon>
        <taxon>Dothideomycetes</taxon>
        <taxon>Pleosporomycetidae</taxon>
        <taxon>Pleosporales</taxon>
        <taxon>Pleosporales incertae sedis</taxon>
        <taxon>Aaosphaeria</taxon>
    </lineage>
</organism>
<dbReference type="EMBL" id="ML978080">
    <property type="protein sequence ID" value="KAF2008921.1"/>
    <property type="molecule type" value="Genomic_DNA"/>
</dbReference>
<proteinExistence type="predicted"/>
<feature type="region of interest" description="Disordered" evidence="1">
    <location>
        <begin position="34"/>
        <end position="57"/>
    </location>
</feature>
<evidence type="ECO:0000313" key="3">
    <source>
        <dbReference type="Proteomes" id="UP000799778"/>
    </source>
</evidence>
<dbReference type="OrthoDB" id="3788651at2759"/>
<feature type="compositionally biased region" description="Basic residues" evidence="1">
    <location>
        <begin position="42"/>
        <end position="52"/>
    </location>
</feature>
<feature type="non-terminal residue" evidence="2">
    <location>
        <position position="1"/>
    </location>
</feature>
<accession>A0A6A5X7M7</accession>
<dbReference type="Proteomes" id="UP000799778">
    <property type="component" value="Unassembled WGS sequence"/>
</dbReference>
<evidence type="ECO:0000256" key="1">
    <source>
        <dbReference type="SAM" id="MobiDB-lite"/>
    </source>
</evidence>
<evidence type="ECO:0000313" key="2">
    <source>
        <dbReference type="EMBL" id="KAF2008921.1"/>
    </source>
</evidence>
<sequence length="275" mass="31040">RRSASIVPSRSILRPASNYLHIPRQISFRNCLTSTETEVQHPRKRSSRKRLQKSWNAPPPDSLPISIYLLHYEPYPYTTQPGKILGVYSTFNAVTTAAINHGAYAFSREGMLDGSEYLNPTGKIRIVPREIQRHGLEVPLPLRHGNRSHMQLELVSSNVRRARSRTTGDPGIDTYGTVFAVIHQSPESSVCMGVFASRQRAWGACLKSQAFFCAKVRLQDEIRWIDEDNMPRTRGRIPGVGIHEWSVASFKVDDGGKNSARKYSSPPVPQLLMFR</sequence>
<dbReference type="RefSeq" id="XP_033377260.1">
    <property type="nucleotide sequence ID" value="XM_033524038.1"/>
</dbReference>